<dbReference type="InterPro" id="IPR023166">
    <property type="entry name" value="BaiN-like_dom_sf"/>
</dbReference>
<accession>A0ABN0TVR8</accession>
<dbReference type="Gene3D" id="1.10.8.260">
    <property type="entry name" value="HI0933 insert domain-like"/>
    <property type="match status" value="1"/>
</dbReference>
<feature type="domain" description="RsdA/BaiN/AoA(So)-like insert" evidence="5">
    <location>
        <begin position="192"/>
        <end position="344"/>
    </location>
</feature>
<evidence type="ECO:0000259" key="4">
    <source>
        <dbReference type="Pfam" id="PF03486"/>
    </source>
</evidence>
<reference evidence="6 7" key="1">
    <citation type="journal article" date="2019" name="Int. J. Syst. Evol. Microbiol.">
        <title>The Global Catalogue of Microorganisms (GCM) 10K type strain sequencing project: providing services to taxonomists for standard genome sequencing and annotation.</title>
        <authorList>
            <consortium name="The Broad Institute Genomics Platform"/>
            <consortium name="The Broad Institute Genome Sequencing Center for Infectious Disease"/>
            <person name="Wu L."/>
            <person name="Ma J."/>
        </authorList>
    </citation>
    <scope>NUCLEOTIDE SEQUENCE [LARGE SCALE GENOMIC DNA]</scope>
    <source>
        <strain evidence="6 7">JCM 6886</strain>
    </source>
</reference>
<feature type="domain" description="RsdA/BaiN/AoA(So)-like Rossmann fold-like" evidence="4">
    <location>
        <begin position="8"/>
        <end position="397"/>
    </location>
</feature>
<dbReference type="RefSeq" id="WP_286305858.1">
    <property type="nucleotide sequence ID" value="NZ_AP027741.1"/>
</dbReference>
<evidence type="ECO:0000313" key="6">
    <source>
        <dbReference type="EMBL" id="GAA0231017.1"/>
    </source>
</evidence>
<dbReference type="InterPro" id="IPR055178">
    <property type="entry name" value="RsdA/BaiN/AoA(So)-like_dom"/>
</dbReference>
<dbReference type="NCBIfam" id="TIGR00275">
    <property type="entry name" value="aminoacetone oxidase family FAD-binding enzyme"/>
    <property type="match status" value="1"/>
</dbReference>
<dbReference type="SUPFAM" id="SSF51905">
    <property type="entry name" value="FAD/NAD(P)-binding domain"/>
    <property type="match status" value="1"/>
</dbReference>
<name>A0ABN0TVR8_9GAMM</name>
<dbReference type="Gene3D" id="3.50.50.60">
    <property type="entry name" value="FAD/NAD(P)-binding domain"/>
    <property type="match status" value="1"/>
</dbReference>
<dbReference type="InterPro" id="IPR057661">
    <property type="entry name" value="RsdA/BaiN/AoA(So)_Rossmann"/>
</dbReference>
<organism evidence="6 7">
    <name type="scientific">Methylophaga marina</name>
    <dbReference type="NCBI Taxonomy" id="45495"/>
    <lineage>
        <taxon>Bacteria</taxon>
        <taxon>Pseudomonadati</taxon>
        <taxon>Pseudomonadota</taxon>
        <taxon>Gammaproteobacteria</taxon>
        <taxon>Thiotrichales</taxon>
        <taxon>Piscirickettsiaceae</taxon>
        <taxon>Methylophaga</taxon>
    </lineage>
</organism>
<keyword evidence="7" id="KW-1185">Reference proteome</keyword>
<dbReference type="PRINTS" id="PR00411">
    <property type="entry name" value="PNDRDTASEI"/>
</dbReference>
<dbReference type="EMBL" id="BAAADG010000018">
    <property type="protein sequence ID" value="GAA0231017.1"/>
    <property type="molecule type" value="Genomic_DNA"/>
</dbReference>
<dbReference type="PANTHER" id="PTHR42887">
    <property type="entry name" value="OS12G0638800 PROTEIN"/>
    <property type="match status" value="1"/>
</dbReference>
<dbReference type="Pfam" id="PF22780">
    <property type="entry name" value="HI0933_like_1st"/>
    <property type="match status" value="1"/>
</dbReference>
<keyword evidence="2" id="KW-0285">Flavoprotein</keyword>
<proteinExistence type="predicted"/>
<protein>
    <submittedName>
        <fullName evidence="6">NAD(P)/FAD-dependent oxidoreductase</fullName>
    </submittedName>
</protein>
<dbReference type="PANTHER" id="PTHR42887:SF2">
    <property type="entry name" value="OS12G0638800 PROTEIN"/>
    <property type="match status" value="1"/>
</dbReference>
<evidence type="ECO:0000256" key="1">
    <source>
        <dbReference type="ARBA" id="ARBA00001974"/>
    </source>
</evidence>
<comment type="caution">
    <text evidence="6">The sequence shown here is derived from an EMBL/GenBank/DDBJ whole genome shotgun (WGS) entry which is preliminary data.</text>
</comment>
<evidence type="ECO:0000259" key="5">
    <source>
        <dbReference type="Pfam" id="PF22780"/>
    </source>
</evidence>
<dbReference type="InterPro" id="IPR004792">
    <property type="entry name" value="BaiN-like"/>
</dbReference>
<evidence type="ECO:0000313" key="7">
    <source>
        <dbReference type="Proteomes" id="UP001501476"/>
    </source>
</evidence>
<dbReference type="SUPFAM" id="SSF160996">
    <property type="entry name" value="HI0933 insert domain-like"/>
    <property type="match status" value="1"/>
</dbReference>
<dbReference type="InterPro" id="IPR036188">
    <property type="entry name" value="FAD/NAD-bd_sf"/>
</dbReference>
<comment type="cofactor">
    <cofactor evidence="1">
        <name>FAD</name>
        <dbReference type="ChEBI" id="CHEBI:57692"/>
    </cofactor>
</comment>
<evidence type="ECO:0000256" key="2">
    <source>
        <dbReference type="ARBA" id="ARBA00022630"/>
    </source>
</evidence>
<keyword evidence="3" id="KW-0274">FAD</keyword>
<gene>
    <name evidence="6" type="ORF">GCM10008964_22700</name>
</gene>
<dbReference type="Proteomes" id="UP001501476">
    <property type="component" value="Unassembled WGS sequence"/>
</dbReference>
<evidence type="ECO:0000256" key="3">
    <source>
        <dbReference type="ARBA" id="ARBA00022827"/>
    </source>
</evidence>
<dbReference type="Pfam" id="PF03486">
    <property type="entry name" value="HI0933_like"/>
    <property type="match status" value="1"/>
</dbReference>
<sequence>MTSSQVFDCIVIGAGAAGLMCAATAGQRGRQVLVLDHANKVGKKILMSGGGRCNFTNLYMEPDNYLSANPHFCKSALSRYTQYDFLELVSRYNLAYHDKGAGELFCDDKARDILNILLAECEKGGVNIQTDTAITAIEKTEQGQFVIDTERGQYQCHSLVIATGGLSIPKMGATGFGYKVARQFGLQVKDTEPALVPFTLSDAWLTVAQELAGVAMDIRVSCRQQSFNEALLFTHRGLSGPAILQISNYWYSSDEITIDFLPGHSVAELIEQWVTSGEKATIKTLLSQYLPKRFVLTWLGLMAADLGDKLAKQLVKKDIEQLTQFFHHWTIKPSGTEGYRTAEVTRGGVDTDGISSKTFEAKTTANLYFIGEVLDVTGWLGGFNFQWAWSSGWCAGQYV</sequence>
<dbReference type="Gene3D" id="2.40.30.10">
    <property type="entry name" value="Translation factors"/>
    <property type="match status" value="1"/>
</dbReference>